<comment type="caution">
    <text evidence="2">The sequence shown here is derived from an EMBL/GenBank/DDBJ whole genome shotgun (WGS) entry which is preliminary data.</text>
</comment>
<feature type="non-terminal residue" evidence="2">
    <location>
        <position position="320"/>
    </location>
</feature>
<accession>A0A9X4B3I4</accession>
<name>A0A9X4B3I4_9CLOT</name>
<dbReference type="RefSeq" id="WP_272471024.1">
    <property type="nucleotide sequence ID" value="NZ_JAMRYU010000175.1"/>
</dbReference>
<dbReference type="EMBL" id="JAMRYU010000175">
    <property type="protein sequence ID" value="MDC4242812.1"/>
    <property type="molecule type" value="Genomic_DNA"/>
</dbReference>
<feature type="domain" description="Thioester" evidence="1">
    <location>
        <begin position="66"/>
        <end position="160"/>
    </location>
</feature>
<protein>
    <submittedName>
        <fullName evidence="2">Thioester domain-containing protein</fullName>
    </submittedName>
</protein>
<organism evidence="2 3">
    <name type="scientific">Clostridium tertium</name>
    <dbReference type="NCBI Taxonomy" id="1559"/>
    <lineage>
        <taxon>Bacteria</taxon>
        <taxon>Bacillati</taxon>
        <taxon>Bacillota</taxon>
        <taxon>Clostridia</taxon>
        <taxon>Eubacteriales</taxon>
        <taxon>Clostridiaceae</taxon>
        <taxon>Clostridium</taxon>
    </lineage>
</organism>
<dbReference type="Gene3D" id="1.10.150.480">
    <property type="match status" value="1"/>
</dbReference>
<dbReference type="Proteomes" id="UP001141183">
    <property type="component" value="Unassembled WGS sequence"/>
</dbReference>
<dbReference type="InterPro" id="IPR013552">
    <property type="entry name" value="Thioester_dom"/>
</dbReference>
<proteinExistence type="predicted"/>
<gene>
    <name evidence="2" type="ORF">NE398_22125</name>
</gene>
<geneLocation type="plasmid" evidence="2">
    <name>p1</name>
</geneLocation>
<sequence>MSKRKRFKLITTITLIFTFLLTNIKVFAVEINSTDAESYLNYDSPTWGKVLPIGNHRYYAPDLRTCYCLNTGALNPTGQDYTEEIPLDGGIETIIYWGYPARDGSEWGISADEYRYCTQLAIWAYQKEASLSRGLDRTRLQDGTVPLSRLKPVIDFLVEKGLNKELPTFFEVTPSNIVAHQEGDYFVSEPIKLKSDYEFKDAKVTIKSSSNPGLKDVVKIKDMDGDERNTYNSNESFRVYIPIDAETGDIKIDAKATVELPASLAYATPVAGKQDMSLVNISPQAMNKDNVTVSWTGLNGAIEIVKKGDDGTLLTGAKFV</sequence>
<evidence type="ECO:0000313" key="2">
    <source>
        <dbReference type="EMBL" id="MDC4242812.1"/>
    </source>
</evidence>
<keyword evidence="3" id="KW-1185">Reference proteome</keyword>
<reference evidence="2" key="1">
    <citation type="submission" date="2022-05" db="EMBL/GenBank/DDBJ databases">
        <title>Draft genome sequence of Clostridium tertium strain CP3 isolated from Peru.</title>
        <authorList>
            <person name="Hurtado R."/>
            <person name="Lima L."/>
            <person name="Sousa T."/>
            <person name="Jaiswal A.K."/>
            <person name="Tiwari S."/>
            <person name="Maturrano L."/>
            <person name="Brenig B."/>
            <person name="Azevedo V."/>
        </authorList>
    </citation>
    <scope>NUCLEOTIDE SEQUENCE</scope>
    <source>
        <strain evidence="2">CP3</strain>
        <plasmid evidence="2">p1</plasmid>
    </source>
</reference>
<keyword evidence="2" id="KW-0614">Plasmid</keyword>
<evidence type="ECO:0000259" key="1">
    <source>
        <dbReference type="Pfam" id="PF08341"/>
    </source>
</evidence>
<evidence type="ECO:0000313" key="3">
    <source>
        <dbReference type="Proteomes" id="UP001141183"/>
    </source>
</evidence>
<dbReference type="AlphaFoldDB" id="A0A9X4B3I4"/>
<dbReference type="Pfam" id="PF08341">
    <property type="entry name" value="TED"/>
    <property type="match status" value="1"/>
</dbReference>